<evidence type="ECO:0000313" key="2">
    <source>
        <dbReference type="EMBL" id="CAA0809940.1"/>
    </source>
</evidence>
<feature type="transmembrane region" description="Helical" evidence="1">
    <location>
        <begin position="123"/>
        <end position="142"/>
    </location>
</feature>
<sequence>EISRRLCWSITASLAFLALVGVQLARVWDAPHGEINPLKLLKVVTCSSAYIFILLLLPFTHRIQKIEPGVFVSIVLVSIVLCLPIWLAHYSEDSWELVTVNLIFLHIMALVNSALVSIKQFDLPYIGLTVVMNLLFFVAHKYEKSGRAFRMINVYYIVYANTWVEFIGDVVAKMKVPEFPEFVWRVRDVLADVWGRMPNFFHLRK</sequence>
<feature type="transmembrane region" description="Helical" evidence="1">
    <location>
        <begin position="69"/>
        <end position="89"/>
    </location>
</feature>
<feature type="transmembrane region" description="Helical" evidence="1">
    <location>
        <begin position="95"/>
        <end position="116"/>
    </location>
</feature>
<keyword evidence="3" id="KW-1185">Reference proteome</keyword>
<evidence type="ECO:0000256" key="1">
    <source>
        <dbReference type="SAM" id="Phobius"/>
    </source>
</evidence>
<proteinExistence type="predicted"/>
<dbReference type="OrthoDB" id="922537at2759"/>
<protein>
    <submittedName>
        <fullName evidence="2">Uncharacterized protein</fullName>
    </submittedName>
</protein>
<organism evidence="2 3">
    <name type="scientific">Striga hermonthica</name>
    <name type="common">Purple witchweed</name>
    <name type="synonym">Buchnera hermonthica</name>
    <dbReference type="NCBI Taxonomy" id="68872"/>
    <lineage>
        <taxon>Eukaryota</taxon>
        <taxon>Viridiplantae</taxon>
        <taxon>Streptophyta</taxon>
        <taxon>Embryophyta</taxon>
        <taxon>Tracheophyta</taxon>
        <taxon>Spermatophyta</taxon>
        <taxon>Magnoliopsida</taxon>
        <taxon>eudicotyledons</taxon>
        <taxon>Gunneridae</taxon>
        <taxon>Pentapetalae</taxon>
        <taxon>asterids</taxon>
        <taxon>lamiids</taxon>
        <taxon>Lamiales</taxon>
        <taxon>Orobanchaceae</taxon>
        <taxon>Buchnereae</taxon>
        <taxon>Striga</taxon>
    </lineage>
</organism>
<dbReference type="EMBL" id="CACSLK010004199">
    <property type="protein sequence ID" value="CAA0809940.1"/>
    <property type="molecule type" value="Genomic_DNA"/>
</dbReference>
<accession>A0A9N7MG36</accession>
<dbReference type="AlphaFoldDB" id="A0A9N7MG36"/>
<gene>
    <name evidence="2" type="ORF">SHERM_11849</name>
</gene>
<evidence type="ECO:0000313" key="3">
    <source>
        <dbReference type="Proteomes" id="UP001153555"/>
    </source>
</evidence>
<keyword evidence="1" id="KW-0812">Transmembrane</keyword>
<feature type="non-terminal residue" evidence="2">
    <location>
        <position position="1"/>
    </location>
</feature>
<name>A0A9N7MG36_STRHE</name>
<reference evidence="2" key="1">
    <citation type="submission" date="2019-12" db="EMBL/GenBank/DDBJ databases">
        <authorList>
            <person name="Scholes J."/>
        </authorList>
    </citation>
    <scope>NUCLEOTIDE SEQUENCE</scope>
</reference>
<dbReference type="Proteomes" id="UP001153555">
    <property type="component" value="Unassembled WGS sequence"/>
</dbReference>
<keyword evidence="1" id="KW-1133">Transmembrane helix</keyword>
<keyword evidence="1" id="KW-0472">Membrane</keyword>
<comment type="caution">
    <text evidence="2">The sequence shown here is derived from an EMBL/GenBank/DDBJ whole genome shotgun (WGS) entry which is preliminary data.</text>
</comment>
<feature type="transmembrane region" description="Helical" evidence="1">
    <location>
        <begin position="40"/>
        <end position="57"/>
    </location>
</feature>
<feature type="non-terminal residue" evidence="2">
    <location>
        <position position="205"/>
    </location>
</feature>